<proteinExistence type="predicted"/>
<accession>A0A6J5L5Z2</accession>
<protein>
    <submittedName>
        <fullName evidence="1">Uncharacterized protein</fullName>
    </submittedName>
</protein>
<sequence length="53" mass="5962">MDDIELVDLFAMVSLHGHLSNPNVRDISYTELAEYSYELADAMMNARNNNGEA</sequence>
<organism evidence="1">
    <name type="scientific">uncultured Caudovirales phage</name>
    <dbReference type="NCBI Taxonomy" id="2100421"/>
    <lineage>
        <taxon>Viruses</taxon>
        <taxon>Duplodnaviria</taxon>
        <taxon>Heunggongvirae</taxon>
        <taxon>Uroviricota</taxon>
        <taxon>Caudoviricetes</taxon>
        <taxon>Peduoviridae</taxon>
        <taxon>Maltschvirus</taxon>
        <taxon>Maltschvirus maltsch</taxon>
    </lineage>
</organism>
<evidence type="ECO:0000313" key="1">
    <source>
        <dbReference type="EMBL" id="CAB4129395.1"/>
    </source>
</evidence>
<gene>
    <name evidence="1" type="ORF">UFOVP118_35</name>
</gene>
<dbReference type="EMBL" id="LR796234">
    <property type="protein sequence ID" value="CAB4129395.1"/>
    <property type="molecule type" value="Genomic_DNA"/>
</dbReference>
<name>A0A6J5L5Z2_9CAUD</name>
<reference evidence="1" key="1">
    <citation type="submission" date="2020-04" db="EMBL/GenBank/DDBJ databases">
        <authorList>
            <person name="Chiriac C."/>
            <person name="Salcher M."/>
            <person name="Ghai R."/>
            <person name="Kavagutti S V."/>
        </authorList>
    </citation>
    <scope>NUCLEOTIDE SEQUENCE</scope>
</reference>